<comment type="caution">
    <text evidence="1">The sequence shown here is derived from an EMBL/GenBank/DDBJ whole genome shotgun (WGS) entry which is preliminary data.</text>
</comment>
<dbReference type="AlphaFoldDB" id="A0A0F4QGV9"/>
<dbReference type="Proteomes" id="UP000033452">
    <property type="component" value="Unassembled WGS sequence"/>
</dbReference>
<sequence>MNNTKEVNSKEYDFASTLDELGFIVLRRLIDENELKNVKNAVIKNAVTTTKLNTEISKLDGFHNLFETKNVKYLPMGFENEEIDNEISIIATQYVIPYLSARLDKVFSYERGGSVITLYPTELTGYKVQYHQDEAVENRKPCRLHAITPISDSSLDLIVLLEKTHNIGPLKHTLFGPLIRIDDPELEKYTHNEVNIRLEKGDILLFYTSLIHRVKDNFDSDLSHWMMRFIINH</sequence>
<evidence type="ECO:0000313" key="2">
    <source>
        <dbReference type="Proteomes" id="UP000033452"/>
    </source>
</evidence>
<evidence type="ECO:0008006" key="3">
    <source>
        <dbReference type="Google" id="ProtNLM"/>
    </source>
</evidence>
<gene>
    <name evidence="1" type="ORF">TW77_18565</name>
</gene>
<organism evidence="1 2">
    <name type="scientific">Pseudoalteromonas rubra</name>
    <dbReference type="NCBI Taxonomy" id="43658"/>
    <lineage>
        <taxon>Bacteria</taxon>
        <taxon>Pseudomonadati</taxon>
        <taxon>Pseudomonadota</taxon>
        <taxon>Gammaproteobacteria</taxon>
        <taxon>Alteromonadales</taxon>
        <taxon>Pseudoalteromonadaceae</taxon>
        <taxon>Pseudoalteromonas</taxon>
    </lineage>
</organism>
<dbReference type="PATRIC" id="fig|43658.5.peg.3927"/>
<dbReference type="EMBL" id="JXYA01000047">
    <property type="protein sequence ID" value="KJZ06510.1"/>
    <property type="molecule type" value="Genomic_DNA"/>
</dbReference>
<dbReference type="OrthoDB" id="9811804at2"/>
<dbReference type="SUPFAM" id="SSF51197">
    <property type="entry name" value="Clavaminate synthase-like"/>
    <property type="match status" value="1"/>
</dbReference>
<keyword evidence="2" id="KW-1185">Reference proteome</keyword>
<evidence type="ECO:0000313" key="1">
    <source>
        <dbReference type="EMBL" id="KJZ06510.1"/>
    </source>
</evidence>
<proteinExistence type="predicted"/>
<accession>A0A0F4QGV9</accession>
<reference evidence="1 2" key="1">
    <citation type="journal article" date="2015" name="BMC Genomics">
        <title>Genome mining reveals unlocked bioactive potential of marine Gram-negative bacteria.</title>
        <authorList>
            <person name="Machado H."/>
            <person name="Sonnenschein E.C."/>
            <person name="Melchiorsen J."/>
            <person name="Gram L."/>
        </authorList>
    </citation>
    <scope>NUCLEOTIDE SEQUENCE [LARGE SCALE GENOMIC DNA]</scope>
    <source>
        <strain evidence="1 2">S2471</strain>
    </source>
</reference>
<dbReference type="Gene3D" id="2.60.120.620">
    <property type="entry name" value="q2cbj1_9rhob like domain"/>
    <property type="match status" value="1"/>
</dbReference>
<name>A0A0F4QGV9_9GAMM</name>
<dbReference type="RefSeq" id="WP_046006473.1">
    <property type="nucleotide sequence ID" value="NZ_JXYA01000047.1"/>
</dbReference>
<protein>
    <recommendedName>
        <fullName evidence="3">Phytanoyl-CoA dioxygenase</fullName>
    </recommendedName>
</protein>